<keyword evidence="3 7" id="KW-0812">Transmembrane</keyword>
<keyword evidence="6" id="KW-0325">Glycoprotein</keyword>
<feature type="transmembrane region" description="Helical" evidence="7">
    <location>
        <begin position="245"/>
        <end position="268"/>
    </location>
</feature>
<feature type="transmembrane region" description="Helical" evidence="7">
    <location>
        <begin position="274"/>
        <end position="295"/>
    </location>
</feature>
<keyword evidence="9" id="KW-1185">Reference proteome</keyword>
<organism evidence="8 9">
    <name type="scientific">Ensete ventricosum</name>
    <name type="common">Abyssinian banana</name>
    <name type="synonym">Musa ensete</name>
    <dbReference type="NCBI Taxonomy" id="4639"/>
    <lineage>
        <taxon>Eukaryota</taxon>
        <taxon>Viridiplantae</taxon>
        <taxon>Streptophyta</taxon>
        <taxon>Embryophyta</taxon>
        <taxon>Tracheophyta</taxon>
        <taxon>Spermatophyta</taxon>
        <taxon>Magnoliopsida</taxon>
        <taxon>Liliopsida</taxon>
        <taxon>Zingiberales</taxon>
        <taxon>Musaceae</taxon>
        <taxon>Ensete</taxon>
    </lineage>
</organism>
<evidence type="ECO:0000313" key="8">
    <source>
        <dbReference type="EMBL" id="KAJ8470483.1"/>
    </source>
</evidence>
<feature type="transmembrane region" description="Helical" evidence="7">
    <location>
        <begin position="601"/>
        <end position="622"/>
    </location>
</feature>
<evidence type="ECO:0000256" key="2">
    <source>
        <dbReference type="ARBA" id="ARBA00007168"/>
    </source>
</evidence>
<dbReference type="PANTHER" id="PTHR12385">
    <property type="entry name" value="CHOLINE TRANSPORTER-LIKE (SLC FAMILY 44)"/>
    <property type="match status" value="1"/>
</dbReference>
<dbReference type="InterPro" id="IPR007603">
    <property type="entry name" value="Choline_transptr-like"/>
</dbReference>
<protein>
    <recommendedName>
        <fullName evidence="7">Choline transporter-like protein</fullName>
    </recommendedName>
</protein>
<feature type="transmembrane region" description="Helical" evidence="7">
    <location>
        <begin position="40"/>
        <end position="61"/>
    </location>
</feature>
<comment type="subcellular location">
    <subcellularLocation>
        <location evidence="7">Cell membrane</location>
        <topology evidence="7">Multi-pass membrane protein</topology>
    </subcellularLocation>
    <subcellularLocation>
        <location evidence="1">Membrane</location>
        <topology evidence="1">Multi-pass membrane protein</topology>
    </subcellularLocation>
</comment>
<feature type="transmembrane region" description="Helical" evidence="7">
    <location>
        <begin position="329"/>
        <end position="349"/>
    </location>
</feature>
<feature type="transmembrane region" description="Helical" evidence="7">
    <location>
        <begin position="494"/>
        <end position="519"/>
    </location>
</feature>
<dbReference type="Pfam" id="PF04515">
    <property type="entry name" value="Choline_transpo"/>
    <property type="match status" value="1"/>
</dbReference>
<comment type="caution">
    <text evidence="8">The sequence shown here is derived from an EMBL/GenBank/DDBJ whole genome shotgun (WGS) entry which is preliminary data.</text>
</comment>
<dbReference type="EMBL" id="JAQQAF010000007">
    <property type="protein sequence ID" value="KAJ8470483.1"/>
    <property type="molecule type" value="Genomic_DNA"/>
</dbReference>
<evidence type="ECO:0000256" key="5">
    <source>
        <dbReference type="ARBA" id="ARBA00023136"/>
    </source>
</evidence>
<name>A0AAV8QHW8_ENSVE</name>
<accession>A0AAV8QHW8</accession>
<feature type="transmembrane region" description="Helical" evidence="7">
    <location>
        <begin position="642"/>
        <end position="659"/>
    </location>
</feature>
<keyword evidence="5 7" id="KW-0472">Membrane</keyword>
<comment type="similarity">
    <text evidence="2 7">Belongs to the CTL (choline transporter-like) family.</text>
</comment>
<comment type="function">
    <text evidence="7">Choline transporter.</text>
</comment>
<dbReference type="GO" id="GO:0022857">
    <property type="term" value="F:transmembrane transporter activity"/>
    <property type="evidence" value="ECO:0007669"/>
    <property type="project" value="UniProtKB-UniRule"/>
</dbReference>
<dbReference type="AlphaFoldDB" id="A0AAV8QHW8"/>
<gene>
    <name evidence="8" type="ORF">OPV22_024826</name>
</gene>
<evidence type="ECO:0000256" key="4">
    <source>
        <dbReference type="ARBA" id="ARBA00022989"/>
    </source>
</evidence>
<dbReference type="PANTHER" id="PTHR12385:SF14">
    <property type="entry name" value="CHOLINE TRANSPORTER-LIKE 2"/>
    <property type="match status" value="1"/>
</dbReference>
<proteinExistence type="inferred from homology"/>
<sequence length="705" mass="78536">MGGPLGAIIGRYPTAVGADGDGQIGSGSGIIRHDRRCRDLVFLVIFIAFWVAMIVNSSFGFNQGNPLRLTYGLDYKGNVCGDRHAKPDLRELMVRYWLNPNQVYLSGLKNSQFNLADARSLCLMECPVPSEDGLNWVCDYPEGDIRLTMDDWINRDYDYYEFLTPEMRNTSLQLQGPCYPVIFPSVNVYWSCQFIARASNVSLKHWQQMGGVNIDEDIIIDKTIHRAVNSPSPVLKRYVADIGKAWPVLIVCGGILPVFLSVIWLLMIRHFVAGMTWITVILFNALVISVTMFYYTKAGWIGNDALSVVIGEHDPYIHINGREINHIRAVAVLMTIVMIIAFLSSLAIVRRILIATSVLKVAAKVIGEVQALIIFPILPYVILAVFYMFWFSAALHLFSSGQILRNDCGGNCCSFDLKSNKINCDNCCGYRVHYTRNIGISILFHLFGCYWATQFIIACSSTVIAGSVASYYWARGEISQEIPFLPVFSSMKRLLRYSLGSVALGSLVVSIVEWVRFILEALRRRLRHSDPAPVTCTGKFMSSSSQCCLGCIDWIIKSVNRNAYIMIAITGKGFSKASAIATGLIMNNILRIGKVNVIGDVILYLGKLCVSLFCALFAFLMLDTHKYKSAHNKISSPLFPVLVTWGLGYIVATLFFAVVEMSIDTIILSFCQDAEEHQGTAQCAPPLLMETLDGQGEMQRLTHSS</sequence>
<evidence type="ECO:0000256" key="3">
    <source>
        <dbReference type="ARBA" id="ARBA00022692"/>
    </source>
</evidence>
<evidence type="ECO:0000256" key="6">
    <source>
        <dbReference type="ARBA" id="ARBA00023180"/>
    </source>
</evidence>
<dbReference type="GO" id="GO:0005886">
    <property type="term" value="C:plasma membrane"/>
    <property type="evidence" value="ECO:0007669"/>
    <property type="project" value="UniProtKB-SubCell"/>
</dbReference>
<feature type="transmembrane region" description="Helical" evidence="7">
    <location>
        <begin position="442"/>
        <end position="474"/>
    </location>
</feature>
<evidence type="ECO:0000256" key="1">
    <source>
        <dbReference type="ARBA" id="ARBA00004141"/>
    </source>
</evidence>
<keyword evidence="4 7" id="KW-1133">Transmembrane helix</keyword>
<feature type="transmembrane region" description="Helical" evidence="7">
    <location>
        <begin position="369"/>
        <end position="390"/>
    </location>
</feature>
<reference evidence="8 9" key="1">
    <citation type="submission" date="2022-12" db="EMBL/GenBank/DDBJ databases">
        <title>Chromosome-scale assembly of the Ensete ventricosum genome.</title>
        <authorList>
            <person name="Dussert Y."/>
            <person name="Stocks J."/>
            <person name="Wendawek A."/>
            <person name="Woldeyes F."/>
            <person name="Nichols R.A."/>
            <person name="Borrell J.S."/>
        </authorList>
    </citation>
    <scope>NUCLEOTIDE SEQUENCE [LARGE SCALE GENOMIC DNA]</scope>
    <source>
        <strain evidence="9">cv. Maze</strain>
        <tissue evidence="8">Seeds</tissue>
    </source>
</reference>
<evidence type="ECO:0000256" key="7">
    <source>
        <dbReference type="RuleBase" id="RU368066"/>
    </source>
</evidence>
<evidence type="ECO:0000313" key="9">
    <source>
        <dbReference type="Proteomes" id="UP001222027"/>
    </source>
</evidence>
<dbReference type="Proteomes" id="UP001222027">
    <property type="component" value="Unassembled WGS sequence"/>
</dbReference>